<gene>
    <name evidence="3" type="ORF">Ahy_A10g049450</name>
</gene>
<reference evidence="3 4" key="1">
    <citation type="submission" date="2019-01" db="EMBL/GenBank/DDBJ databases">
        <title>Sequencing of cultivated peanut Arachis hypogaea provides insights into genome evolution and oil improvement.</title>
        <authorList>
            <person name="Chen X."/>
        </authorList>
    </citation>
    <scope>NUCLEOTIDE SEQUENCE [LARGE SCALE GENOMIC DNA]</scope>
    <source>
        <strain evidence="4">cv. Fuhuasheng</strain>
        <tissue evidence="3">Leaves</tissue>
    </source>
</reference>
<dbReference type="GO" id="GO:0005829">
    <property type="term" value="C:cytosol"/>
    <property type="evidence" value="ECO:0007669"/>
    <property type="project" value="TreeGrafter"/>
</dbReference>
<dbReference type="Proteomes" id="UP000289738">
    <property type="component" value="Chromosome A10"/>
</dbReference>
<dbReference type="GO" id="GO:0006457">
    <property type="term" value="P:protein folding"/>
    <property type="evidence" value="ECO:0007669"/>
    <property type="project" value="InterPro"/>
</dbReference>
<dbReference type="GO" id="GO:0051082">
    <property type="term" value="F:unfolded protein binding"/>
    <property type="evidence" value="ECO:0007669"/>
    <property type="project" value="InterPro"/>
</dbReference>
<evidence type="ECO:0000256" key="1">
    <source>
        <dbReference type="ARBA" id="ARBA00023186"/>
    </source>
</evidence>
<dbReference type="PANTHER" id="PTHR24078:SF175">
    <property type="entry name" value="DNAJ HEAT SHOCK FAMILY PROTEIN"/>
    <property type="match status" value="1"/>
</dbReference>
<sequence length="192" mass="21520">MPNAAPSRGFHTYDFARHFVSACTRILGLEGTHEGVEDRGKLTCVAAVKILISKCVDEILKIDVKPGRKKSTKITFIGKGNQEAGKVPADLILVVDEKLHALFKREEHYLVVTEKILLVDALTGKTLNLTALDGRNLKIKVTDIVKQGSNSWCRMKVYRFQRLSKAQISKSPSIFLSFSSCIFFFLAFQYLL</sequence>
<dbReference type="AlphaFoldDB" id="A0A445B763"/>
<keyword evidence="4" id="KW-1185">Reference proteome</keyword>
<dbReference type="GO" id="GO:0003824">
    <property type="term" value="F:catalytic activity"/>
    <property type="evidence" value="ECO:0007669"/>
    <property type="project" value="InterPro"/>
</dbReference>
<dbReference type="GO" id="GO:0005992">
    <property type="term" value="P:trehalose biosynthetic process"/>
    <property type="evidence" value="ECO:0007669"/>
    <property type="project" value="InterPro"/>
</dbReference>
<dbReference type="EMBL" id="SDMP01000010">
    <property type="protein sequence ID" value="RYR34509.1"/>
    <property type="molecule type" value="Genomic_DNA"/>
</dbReference>
<proteinExistence type="predicted"/>
<organism evidence="3 4">
    <name type="scientific">Arachis hypogaea</name>
    <name type="common">Peanut</name>
    <dbReference type="NCBI Taxonomy" id="3818"/>
    <lineage>
        <taxon>Eukaryota</taxon>
        <taxon>Viridiplantae</taxon>
        <taxon>Streptophyta</taxon>
        <taxon>Embryophyta</taxon>
        <taxon>Tracheophyta</taxon>
        <taxon>Spermatophyta</taxon>
        <taxon>Magnoliopsida</taxon>
        <taxon>eudicotyledons</taxon>
        <taxon>Gunneridae</taxon>
        <taxon>Pentapetalae</taxon>
        <taxon>rosids</taxon>
        <taxon>fabids</taxon>
        <taxon>Fabales</taxon>
        <taxon>Fabaceae</taxon>
        <taxon>Papilionoideae</taxon>
        <taxon>50 kb inversion clade</taxon>
        <taxon>dalbergioids sensu lato</taxon>
        <taxon>Dalbergieae</taxon>
        <taxon>Pterocarpus clade</taxon>
        <taxon>Arachis</taxon>
    </lineage>
</organism>
<evidence type="ECO:0000313" key="4">
    <source>
        <dbReference type="Proteomes" id="UP000289738"/>
    </source>
</evidence>
<protein>
    <recommendedName>
        <fullName evidence="2">Chaperone DnaJ C-terminal domain-containing protein</fullName>
    </recommendedName>
</protein>
<dbReference type="GO" id="GO:0051087">
    <property type="term" value="F:protein-folding chaperone binding"/>
    <property type="evidence" value="ECO:0007669"/>
    <property type="project" value="TreeGrafter"/>
</dbReference>
<dbReference type="STRING" id="3818.A0A445B763"/>
<dbReference type="Pfam" id="PF01556">
    <property type="entry name" value="DnaJ_C"/>
    <property type="match status" value="1"/>
</dbReference>
<evidence type="ECO:0000259" key="2">
    <source>
        <dbReference type="Pfam" id="PF01556"/>
    </source>
</evidence>
<dbReference type="InterPro" id="IPR008971">
    <property type="entry name" value="HSP40/DnaJ_pept-bd"/>
</dbReference>
<dbReference type="PANTHER" id="PTHR24078">
    <property type="entry name" value="DNAJ HOMOLOG SUBFAMILY C MEMBER"/>
    <property type="match status" value="1"/>
</dbReference>
<evidence type="ECO:0000313" key="3">
    <source>
        <dbReference type="EMBL" id="RYR34509.1"/>
    </source>
</evidence>
<dbReference type="InterPro" id="IPR051339">
    <property type="entry name" value="DnaJ_subfamily_B"/>
</dbReference>
<keyword evidence="1" id="KW-0143">Chaperone</keyword>
<feature type="domain" description="Chaperone DnaJ C-terminal" evidence="2">
    <location>
        <begin position="56"/>
        <end position="149"/>
    </location>
</feature>
<dbReference type="InterPro" id="IPR002939">
    <property type="entry name" value="DnaJ_C"/>
</dbReference>
<accession>A0A445B763</accession>
<dbReference type="Gene3D" id="2.60.260.20">
    <property type="entry name" value="Urease metallochaperone UreE, N-terminal domain"/>
    <property type="match status" value="2"/>
</dbReference>
<dbReference type="SUPFAM" id="SSF49493">
    <property type="entry name" value="HSP40/DnaJ peptide-binding domain"/>
    <property type="match status" value="2"/>
</dbReference>
<name>A0A445B763_ARAHY</name>
<comment type="caution">
    <text evidence="3">The sequence shown here is derived from an EMBL/GenBank/DDBJ whole genome shotgun (WGS) entry which is preliminary data.</text>
</comment>